<dbReference type="Pfam" id="PF00440">
    <property type="entry name" value="TetR_N"/>
    <property type="match status" value="1"/>
</dbReference>
<dbReference type="InterPro" id="IPR009057">
    <property type="entry name" value="Homeodomain-like_sf"/>
</dbReference>
<feature type="domain" description="HTH tetR-type" evidence="4">
    <location>
        <begin position="22"/>
        <end position="82"/>
    </location>
</feature>
<dbReference type="PANTHER" id="PTHR43479:SF11">
    <property type="entry name" value="ACREF_ENVCD OPERON REPRESSOR-RELATED"/>
    <property type="match status" value="1"/>
</dbReference>
<feature type="DNA-binding region" description="H-T-H motif" evidence="2">
    <location>
        <begin position="45"/>
        <end position="64"/>
    </location>
</feature>
<dbReference type="Gene3D" id="1.10.357.10">
    <property type="entry name" value="Tetracycline Repressor, domain 2"/>
    <property type="match status" value="1"/>
</dbReference>
<name>G8NP89_GRAMM</name>
<feature type="compositionally biased region" description="Basic and acidic residues" evidence="3">
    <location>
        <begin position="212"/>
        <end position="222"/>
    </location>
</feature>
<organism evidence="5 6">
    <name type="scientific">Granulicella mallensis (strain ATCC BAA-1857 / DSM 23137 / MP5ACTX8)</name>
    <dbReference type="NCBI Taxonomy" id="682795"/>
    <lineage>
        <taxon>Bacteria</taxon>
        <taxon>Pseudomonadati</taxon>
        <taxon>Acidobacteriota</taxon>
        <taxon>Terriglobia</taxon>
        <taxon>Terriglobales</taxon>
        <taxon>Acidobacteriaceae</taxon>
        <taxon>Granulicella</taxon>
    </lineage>
</organism>
<dbReference type="Proteomes" id="UP000007113">
    <property type="component" value="Chromosome"/>
</dbReference>
<dbReference type="HOGENOM" id="CLU_069356_15_11_0"/>
<dbReference type="PRINTS" id="PR00455">
    <property type="entry name" value="HTHTETR"/>
</dbReference>
<reference evidence="5 6" key="1">
    <citation type="submission" date="2011-11" db="EMBL/GenBank/DDBJ databases">
        <title>Complete sequence of Granulicella mallensis MP5ACTX8.</title>
        <authorList>
            <consortium name="US DOE Joint Genome Institute"/>
            <person name="Lucas S."/>
            <person name="Copeland A."/>
            <person name="Lapidus A."/>
            <person name="Cheng J.-F."/>
            <person name="Goodwin L."/>
            <person name="Pitluck S."/>
            <person name="Peters L."/>
            <person name="Lu M."/>
            <person name="Detter J.C."/>
            <person name="Han C."/>
            <person name="Tapia R."/>
            <person name="Land M."/>
            <person name="Hauser L."/>
            <person name="Kyrpides N."/>
            <person name="Ivanova N."/>
            <person name="Mikhailova N."/>
            <person name="Pagani I."/>
            <person name="Rawat S."/>
            <person name="Mannisto M."/>
            <person name="Haggblom M."/>
            <person name="Woyke T."/>
        </authorList>
    </citation>
    <scope>NUCLEOTIDE SEQUENCE [LARGE SCALE GENOMIC DNA]</scope>
    <source>
        <strain evidence="6">ATCC BAA-1857 / DSM 23137 / MP5ACTX8</strain>
    </source>
</reference>
<dbReference type="AlphaFoldDB" id="G8NP89"/>
<dbReference type="OrthoDB" id="114223at2"/>
<feature type="region of interest" description="Disordered" evidence="3">
    <location>
        <begin position="212"/>
        <end position="241"/>
    </location>
</feature>
<evidence type="ECO:0000256" key="3">
    <source>
        <dbReference type="SAM" id="MobiDB-lite"/>
    </source>
</evidence>
<evidence type="ECO:0000313" key="5">
    <source>
        <dbReference type="EMBL" id="AEU38288.1"/>
    </source>
</evidence>
<dbReference type="eggNOG" id="COG1309">
    <property type="taxonomic scope" value="Bacteria"/>
</dbReference>
<keyword evidence="6" id="KW-1185">Reference proteome</keyword>
<protein>
    <submittedName>
        <fullName evidence="5">Transcriptional regulator, TetR family</fullName>
    </submittedName>
</protein>
<dbReference type="InterPro" id="IPR050624">
    <property type="entry name" value="HTH-type_Tx_Regulator"/>
</dbReference>
<evidence type="ECO:0000313" key="6">
    <source>
        <dbReference type="Proteomes" id="UP000007113"/>
    </source>
</evidence>
<dbReference type="STRING" id="682795.AciX8_4006"/>
<gene>
    <name evidence="5" type="ordered locus">AciX8_4006</name>
</gene>
<dbReference type="SUPFAM" id="SSF46689">
    <property type="entry name" value="Homeodomain-like"/>
    <property type="match status" value="1"/>
</dbReference>
<evidence type="ECO:0000256" key="2">
    <source>
        <dbReference type="PROSITE-ProRule" id="PRU00335"/>
    </source>
</evidence>
<evidence type="ECO:0000259" key="4">
    <source>
        <dbReference type="PROSITE" id="PS50977"/>
    </source>
</evidence>
<dbReference type="PANTHER" id="PTHR43479">
    <property type="entry name" value="ACREF/ENVCD OPERON REPRESSOR-RELATED"/>
    <property type="match status" value="1"/>
</dbReference>
<dbReference type="GO" id="GO:0003677">
    <property type="term" value="F:DNA binding"/>
    <property type="evidence" value="ECO:0007669"/>
    <property type="project" value="UniProtKB-UniRule"/>
</dbReference>
<feature type="compositionally biased region" description="Basic residues" evidence="3">
    <location>
        <begin position="226"/>
        <end position="241"/>
    </location>
</feature>
<evidence type="ECO:0000256" key="1">
    <source>
        <dbReference type="ARBA" id="ARBA00023125"/>
    </source>
</evidence>
<sequence>MPDSKNVVDPPEFPILRQKRALLTRQELLRSARAIFASSGFEHARIEDIASKAGKTRGAFYDNFKSKEDVFYAIFEENIDRDTAHLGPLLLSLPAESQRIEAFAEFLIELSKDRERILLDLEFKLYAIRHPRKLKRLADLYTRMCLSSSIPEIMQLLPQLGGNRATSQQSDSLAIGSLIDGLGLNHFFDPDVMDVGELARYMKLCLRKMLEKTPDTPPHEQGSKPVPRKRSPVNKEIKKKG</sequence>
<accession>G8NP89</accession>
<dbReference type="KEGG" id="gma:AciX8_4006"/>
<keyword evidence="1 2" id="KW-0238">DNA-binding</keyword>
<dbReference type="InterPro" id="IPR001647">
    <property type="entry name" value="HTH_TetR"/>
</dbReference>
<proteinExistence type="predicted"/>
<dbReference type="EMBL" id="CP003130">
    <property type="protein sequence ID" value="AEU38288.1"/>
    <property type="molecule type" value="Genomic_DNA"/>
</dbReference>
<dbReference type="PROSITE" id="PS50977">
    <property type="entry name" value="HTH_TETR_2"/>
    <property type="match status" value="1"/>
</dbReference>
<dbReference type="RefSeq" id="WP_014267159.1">
    <property type="nucleotide sequence ID" value="NC_016631.1"/>
</dbReference>